<sequence length="66" mass="7704">MDGTVETMERVLRQLEVLGESLQHSSIETLIENKLPRWILEKAYHQKKTKPLQQQIVASSVLTDEW</sequence>
<dbReference type="Proteomes" id="UP000267606">
    <property type="component" value="Unassembled WGS sequence"/>
</dbReference>
<accession>A0A183HZD9</accession>
<dbReference type="EMBL" id="UZAJ01039954">
    <property type="protein sequence ID" value="VDP12321.1"/>
    <property type="molecule type" value="Genomic_DNA"/>
</dbReference>
<protein>
    <submittedName>
        <fullName evidence="3">Transposase</fullName>
    </submittedName>
</protein>
<evidence type="ECO:0000313" key="1">
    <source>
        <dbReference type="EMBL" id="VDP12321.1"/>
    </source>
</evidence>
<name>A0A183HZD9_9BILA</name>
<reference evidence="3" key="1">
    <citation type="submission" date="2016-06" db="UniProtKB">
        <authorList>
            <consortium name="WormBaseParasite"/>
        </authorList>
    </citation>
    <scope>IDENTIFICATION</scope>
</reference>
<gene>
    <name evidence="1" type="ORF">OFLC_LOCUS12851</name>
</gene>
<dbReference type="STRING" id="387005.A0A183HZD9"/>
<evidence type="ECO:0000313" key="2">
    <source>
        <dbReference type="Proteomes" id="UP000267606"/>
    </source>
</evidence>
<organism evidence="3">
    <name type="scientific">Onchocerca flexuosa</name>
    <dbReference type="NCBI Taxonomy" id="387005"/>
    <lineage>
        <taxon>Eukaryota</taxon>
        <taxon>Metazoa</taxon>
        <taxon>Ecdysozoa</taxon>
        <taxon>Nematoda</taxon>
        <taxon>Chromadorea</taxon>
        <taxon>Rhabditida</taxon>
        <taxon>Spirurina</taxon>
        <taxon>Spiruromorpha</taxon>
        <taxon>Filarioidea</taxon>
        <taxon>Onchocercidae</taxon>
        <taxon>Onchocerca</taxon>
    </lineage>
</organism>
<dbReference type="WBParaSite" id="OFLC_0001285201-mRNA-1">
    <property type="protein sequence ID" value="OFLC_0001285201-mRNA-1"/>
    <property type="gene ID" value="OFLC_0001285201"/>
</dbReference>
<keyword evidence="2" id="KW-1185">Reference proteome</keyword>
<proteinExistence type="predicted"/>
<reference evidence="1 2" key="2">
    <citation type="submission" date="2018-11" db="EMBL/GenBank/DDBJ databases">
        <authorList>
            <consortium name="Pathogen Informatics"/>
        </authorList>
    </citation>
    <scope>NUCLEOTIDE SEQUENCE [LARGE SCALE GENOMIC DNA]</scope>
</reference>
<dbReference type="AlphaFoldDB" id="A0A183HZD9"/>
<evidence type="ECO:0000313" key="3">
    <source>
        <dbReference type="WBParaSite" id="OFLC_0001285201-mRNA-1"/>
    </source>
</evidence>